<protein>
    <submittedName>
        <fullName evidence="1">Nucleic-acid-binding protein from transposon X-element</fullName>
    </submittedName>
</protein>
<keyword evidence="3" id="KW-1185">Reference proteome</keyword>
<dbReference type="AlphaFoldDB" id="A0A8X6Q4C9"/>
<proteinExistence type="predicted"/>
<evidence type="ECO:0000313" key="3">
    <source>
        <dbReference type="Proteomes" id="UP000887013"/>
    </source>
</evidence>
<dbReference type="Proteomes" id="UP000887013">
    <property type="component" value="Unassembled WGS sequence"/>
</dbReference>
<reference evidence="1" key="1">
    <citation type="submission" date="2020-08" db="EMBL/GenBank/DDBJ databases">
        <title>Multicomponent nature underlies the extraordinary mechanical properties of spider dragline silk.</title>
        <authorList>
            <person name="Kono N."/>
            <person name="Nakamura H."/>
            <person name="Mori M."/>
            <person name="Yoshida Y."/>
            <person name="Ohtoshi R."/>
            <person name="Malay A.D."/>
            <person name="Moran D.A.P."/>
            <person name="Tomita M."/>
            <person name="Numata K."/>
            <person name="Arakawa K."/>
        </authorList>
    </citation>
    <scope>NUCLEOTIDE SEQUENCE</scope>
</reference>
<sequence length="337" mass="38810">MEPDYYDEEMNSKEKEVSDVLLCISEFNVSEINIAIDNVTQYDECSNIRESLDNLISEICEVNIKNSDYLIKKSLIIGLALKCSKKLNKISFRDMQQHIISKEDEVQILKERLVAHEKLVKTNSEKLATTNSEMQKTATAKINKIKRTKISPQKTQGKKKNKTDDKFALQTPVELTNKFSALEVEEKTKTLEIEEFPEIQNEKVISPTNENREETDEPTLVEKKKKKRVPPIMIDESLNTPALLEEISAIVGTKIQARMTNGKLKVFPESIDAHRKIQNFISVKKLKSHTFEMQNQKQLKVIIICLPIDYNQEEIIEEIKNKGPIPEHISLLKSRRT</sequence>
<accession>A0A8X6Q4C9</accession>
<evidence type="ECO:0000313" key="2">
    <source>
        <dbReference type="EMBL" id="GFU22744.1"/>
    </source>
</evidence>
<feature type="non-terminal residue" evidence="1">
    <location>
        <position position="337"/>
    </location>
</feature>
<organism evidence="1 3">
    <name type="scientific">Nephila pilipes</name>
    <name type="common">Giant wood spider</name>
    <name type="synonym">Nephila maculata</name>
    <dbReference type="NCBI Taxonomy" id="299642"/>
    <lineage>
        <taxon>Eukaryota</taxon>
        <taxon>Metazoa</taxon>
        <taxon>Ecdysozoa</taxon>
        <taxon>Arthropoda</taxon>
        <taxon>Chelicerata</taxon>
        <taxon>Arachnida</taxon>
        <taxon>Araneae</taxon>
        <taxon>Araneomorphae</taxon>
        <taxon>Entelegynae</taxon>
        <taxon>Araneoidea</taxon>
        <taxon>Nephilidae</taxon>
        <taxon>Nephila</taxon>
    </lineage>
</organism>
<dbReference type="EMBL" id="BMAW01031788">
    <property type="protein sequence ID" value="GFU22744.1"/>
    <property type="molecule type" value="Genomic_DNA"/>
</dbReference>
<gene>
    <name evidence="1" type="primary">ORF1_117</name>
    <name evidence="1" type="ORF">NPIL_235371</name>
    <name evidence="2" type="ORF">NPIL_448481</name>
</gene>
<dbReference type="EMBL" id="BMAW01076086">
    <property type="protein sequence ID" value="GFT99843.1"/>
    <property type="molecule type" value="Genomic_DNA"/>
</dbReference>
<evidence type="ECO:0000313" key="1">
    <source>
        <dbReference type="EMBL" id="GFT99843.1"/>
    </source>
</evidence>
<name>A0A8X6Q4C9_NEPPI</name>
<comment type="caution">
    <text evidence="1">The sequence shown here is derived from an EMBL/GenBank/DDBJ whole genome shotgun (WGS) entry which is preliminary data.</text>
</comment>